<dbReference type="AlphaFoldDB" id="A0A6J4PW04"/>
<dbReference type="Gene3D" id="3.10.620.30">
    <property type="match status" value="1"/>
</dbReference>
<dbReference type="Pfam" id="PF12969">
    <property type="entry name" value="DUF3857"/>
    <property type="match status" value="1"/>
</dbReference>
<dbReference type="Gene3D" id="2.60.40.3140">
    <property type="match status" value="1"/>
</dbReference>
<dbReference type="InterPro" id="IPR024618">
    <property type="entry name" value="DUF3857"/>
</dbReference>
<accession>A0A6J4PW04</accession>
<keyword evidence="1" id="KW-0732">Signal</keyword>
<sequence length="670" mass="75984">MSLNFKKRFIALSLLALVLVCSPSAFAQDKNWREISPAELQAKTPRVEPDADAEAIFWEVRIDDSADSELAMKHYVRVKIFTERGREKYSKFDIPFMRGIKIKDIAARIVKSDGTAVEIGKQDIFEREIIKANKVKIKAKSFAVPNIEPGVIVEYRYREVIEDAGARGMSLTFQRDIPVQTLSYYYKPYSKREPNYQSYNFTDTKFIKDEKGFYLAQRTNVPSFKEEPRMPPSDTVRPWMLLQGASLNLIDASAFSISYTIKDPSSPTRYWGAVSAENAALVKFMNKSDKEIKKAAADITASASTPEEKLLKLYEFCQTQIRNTSFDASLTDEERAKLPKIKSLDEVLKNKSGSAQFVDMLFGAMANSLGFETKIAFTGNRNKMFFDPNMTNDAFIHPAAIAVKVGEDWKFYKPGMKFLTAGMLVWYEEDVWAMLVGEKNYNWVRTPLSGTDKTVAKRTGRFKLLEDGTLEGTVEVEYVGQVGLDYKMNNFDESVTQREENLKNEIKARMSTAEVSEIQIENIVEPQKPLSYRFKVRVPNYAQKTGKRLFLQPGFFEYGEGAMFSTATRKYDVYFNYPWAETDDVEIELPKGFSLDNADAPGSLTDPQKISSLNIKIGVDKAANVITYQRKFHFGGGGNLLFPSASYQALKGLFDAFHKADTHTITLKQN</sequence>
<evidence type="ECO:0000259" key="3">
    <source>
        <dbReference type="Pfam" id="PF12969"/>
    </source>
</evidence>
<gene>
    <name evidence="4" type="ORF">AVDCRST_MAG74-3349</name>
</gene>
<organism evidence="4">
    <name type="scientific">uncultured Pyrinomonadaceae bacterium</name>
    <dbReference type="NCBI Taxonomy" id="2283094"/>
    <lineage>
        <taxon>Bacteria</taxon>
        <taxon>Pseudomonadati</taxon>
        <taxon>Acidobacteriota</taxon>
        <taxon>Blastocatellia</taxon>
        <taxon>Blastocatellales</taxon>
        <taxon>Pyrinomonadaceae</taxon>
        <taxon>environmental samples</taxon>
    </lineage>
</organism>
<name>A0A6J4PW04_9BACT</name>
<evidence type="ECO:0000313" key="4">
    <source>
        <dbReference type="EMBL" id="CAA9426161.1"/>
    </source>
</evidence>
<evidence type="ECO:0000259" key="2">
    <source>
        <dbReference type="Pfam" id="PF01841"/>
    </source>
</evidence>
<feature type="domain" description="Transglutaminase-like" evidence="2">
    <location>
        <begin position="294"/>
        <end position="383"/>
    </location>
</feature>
<feature type="chain" id="PRO_5026871051" description="DUF3857 domain-containing protein" evidence="1">
    <location>
        <begin position="28"/>
        <end position="670"/>
    </location>
</feature>
<dbReference type="InterPro" id="IPR002931">
    <property type="entry name" value="Transglutaminase-like"/>
</dbReference>
<dbReference type="EMBL" id="CADCUR010000287">
    <property type="protein sequence ID" value="CAA9426161.1"/>
    <property type="molecule type" value="Genomic_DNA"/>
</dbReference>
<dbReference type="Gene3D" id="2.60.120.1130">
    <property type="match status" value="1"/>
</dbReference>
<protein>
    <recommendedName>
        <fullName evidence="5">DUF3857 domain-containing protein</fullName>
    </recommendedName>
</protein>
<feature type="domain" description="DUF3857" evidence="3">
    <location>
        <begin position="70"/>
        <end position="223"/>
    </location>
</feature>
<feature type="signal peptide" evidence="1">
    <location>
        <begin position="1"/>
        <end position="27"/>
    </location>
</feature>
<evidence type="ECO:0000256" key="1">
    <source>
        <dbReference type="SAM" id="SignalP"/>
    </source>
</evidence>
<reference evidence="4" key="1">
    <citation type="submission" date="2020-02" db="EMBL/GenBank/DDBJ databases">
        <authorList>
            <person name="Meier V. D."/>
        </authorList>
    </citation>
    <scope>NUCLEOTIDE SEQUENCE</scope>
    <source>
        <strain evidence="4">AVDCRST_MAG74</strain>
    </source>
</reference>
<evidence type="ECO:0008006" key="5">
    <source>
        <dbReference type="Google" id="ProtNLM"/>
    </source>
</evidence>
<proteinExistence type="predicted"/>
<dbReference type="Pfam" id="PF01841">
    <property type="entry name" value="Transglut_core"/>
    <property type="match status" value="1"/>
</dbReference>